<keyword evidence="15" id="KW-1185">Reference proteome</keyword>
<feature type="chain" id="PRO_5003545030" description="WAP four-disulfide core domain protein 2" evidence="12">
    <location>
        <begin position="28"/>
        <end position="176"/>
    </location>
</feature>
<name>H0XI70_OTOGA</name>
<evidence type="ECO:0000256" key="4">
    <source>
        <dbReference type="ARBA" id="ARBA00022729"/>
    </source>
</evidence>
<evidence type="ECO:0000256" key="9">
    <source>
        <dbReference type="ARBA" id="ARBA00040032"/>
    </source>
</evidence>
<dbReference type="Gene3D" id="4.10.75.10">
    <property type="entry name" value="Elafin-like"/>
    <property type="match status" value="2"/>
</dbReference>
<reference evidence="14" key="3">
    <citation type="submission" date="2025-09" db="UniProtKB">
        <authorList>
            <consortium name="Ensembl"/>
        </authorList>
    </citation>
    <scope>IDENTIFICATION</scope>
</reference>
<evidence type="ECO:0000256" key="10">
    <source>
        <dbReference type="ARBA" id="ARBA00043261"/>
    </source>
</evidence>
<dbReference type="EMBL" id="AAQR03050183">
    <property type="status" value="NOT_ANNOTATED_CDS"/>
    <property type="molecule type" value="Genomic_DNA"/>
</dbReference>
<dbReference type="GO" id="GO:0004867">
    <property type="term" value="F:serine-type endopeptidase inhibitor activity"/>
    <property type="evidence" value="ECO:0007669"/>
    <property type="project" value="UniProtKB-KW"/>
</dbReference>
<accession>H0XI70</accession>
<dbReference type="FunFam" id="4.10.75.10:FF:000001">
    <property type="entry name" value="Anosmin 1"/>
    <property type="match status" value="1"/>
</dbReference>
<dbReference type="OMA" id="FCGRSCY"/>
<protein>
    <recommendedName>
        <fullName evidence="9">WAP four-disulfide core domain protein 2</fullName>
    </recommendedName>
</protein>
<dbReference type="GO" id="GO:0019828">
    <property type="term" value="F:aspartic-type endopeptidase inhibitor activity"/>
    <property type="evidence" value="ECO:0007669"/>
    <property type="project" value="UniProtKB-KW"/>
</dbReference>
<evidence type="ECO:0000313" key="15">
    <source>
        <dbReference type="Proteomes" id="UP000005225"/>
    </source>
</evidence>
<keyword evidence="7" id="KW-1015">Disulfide bond</keyword>
<dbReference type="GO" id="GO:0019731">
    <property type="term" value="P:antibacterial humoral response"/>
    <property type="evidence" value="ECO:0007669"/>
    <property type="project" value="TreeGrafter"/>
</dbReference>
<organism evidence="14 15">
    <name type="scientific">Otolemur garnettii</name>
    <name type="common">Small-eared galago</name>
    <name type="synonym">Garnett's greater bushbaby</name>
    <dbReference type="NCBI Taxonomy" id="30611"/>
    <lineage>
        <taxon>Eukaryota</taxon>
        <taxon>Metazoa</taxon>
        <taxon>Chordata</taxon>
        <taxon>Craniata</taxon>
        <taxon>Vertebrata</taxon>
        <taxon>Euteleostomi</taxon>
        <taxon>Mammalia</taxon>
        <taxon>Eutheria</taxon>
        <taxon>Euarchontoglires</taxon>
        <taxon>Primates</taxon>
        <taxon>Strepsirrhini</taxon>
        <taxon>Lorisiformes</taxon>
        <taxon>Galagidae</taxon>
        <taxon>Otolemur</taxon>
    </lineage>
</organism>
<evidence type="ECO:0000256" key="12">
    <source>
        <dbReference type="SAM" id="SignalP"/>
    </source>
</evidence>
<keyword evidence="4 12" id="KW-0732">Signal</keyword>
<reference evidence="15" key="1">
    <citation type="submission" date="2011-03" db="EMBL/GenBank/DDBJ databases">
        <title>Version 3 of the genome sequence of Otolemur garnettii (Bushbaby).</title>
        <authorList>
            <consortium name="The Broad Institute Genome Sequencing Platform"/>
            <person name="Di Palma F."/>
            <person name="Johnson J."/>
            <person name="Lander E.S."/>
            <person name="Lindblad-Toh K."/>
            <person name="Jaffe D.B."/>
            <person name="Gnerre S."/>
            <person name="MacCallum I."/>
            <person name="Przybylski D."/>
            <person name="Ribeiro F.J."/>
            <person name="Burton J.N."/>
            <person name="Walker B.J."/>
            <person name="Sharpe T."/>
            <person name="Hall G."/>
        </authorList>
    </citation>
    <scope>NUCLEOTIDE SEQUENCE [LARGE SCALE GENOMIC DNA]</scope>
</reference>
<dbReference type="FunCoup" id="H0XI70">
    <property type="interactions" value="111"/>
</dbReference>
<feature type="domain" description="WAP" evidence="13">
    <location>
        <begin position="125"/>
        <end position="175"/>
    </location>
</feature>
<evidence type="ECO:0000256" key="6">
    <source>
        <dbReference type="ARBA" id="ARBA00022900"/>
    </source>
</evidence>
<dbReference type="PANTHER" id="PTHR19441">
    <property type="entry name" value="WHEY ACDIC PROTEIN WAP"/>
    <property type="match status" value="1"/>
</dbReference>
<evidence type="ECO:0000256" key="8">
    <source>
        <dbReference type="ARBA" id="ARBA00038536"/>
    </source>
</evidence>
<keyword evidence="6" id="KW-0722">Serine protease inhibitor</keyword>
<evidence type="ECO:0000256" key="11">
    <source>
        <dbReference type="SAM" id="MobiDB-lite"/>
    </source>
</evidence>
<evidence type="ECO:0000256" key="5">
    <source>
        <dbReference type="ARBA" id="ARBA00022737"/>
    </source>
</evidence>
<dbReference type="GO" id="GO:0005615">
    <property type="term" value="C:extracellular space"/>
    <property type="evidence" value="ECO:0007669"/>
    <property type="project" value="TreeGrafter"/>
</dbReference>
<dbReference type="CDD" id="cd00199">
    <property type="entry name" value="WAP"/>
    <property type="match status" value="1"/>
</dbReference>
<dbReference type="GeneTree" id="ENSGT00730000111410"/>
<reference evidence="14" key="2">
    <citation type="submission" date="2025-08" db="UniProtKB">
        <authorList>
            <consortium name="Ensembl"/>
        </authorList>
    </citation>
    <scope>IDENTIFICATION</scope>
</reference>
<dbReference type="PROSITE" id="PS51390">
    <property type="entry name" value="WAP"/>
    <property type="match status" value="2"/>
</dbReference>
<evidence type="ECO:0000313" key="14">
    <source>
        <dbReference type="Ensembl" id="ENSOGAP00000015810.1"/>
    </source>
</evidence>
<comment type="subcellular location">
    <subcellularLocation>
        <location evidence="1">Secreted</location>
    </subcellularLocation>
</comment>
<evidence type="ECO:0000259" key="13">
    <source>
        <dbReference type="PROSITE" id="PS51390"/>
    </source>
</evidence>
<evidence type="ECO:0000256" key="3">
    <source>
        <dbReference type="ARBA" id="ARBA00022690"/>
    </source>
</evidence>
<dbReference type="STRING" id="30611.ENSOGAP00000015810"/>
<keyword evidence="2" id="KW-0964">Secreted</keyword>
<dbReference type="PRINTS" id="PR00003">
    <property type="entry name" value="4DISULPHCORE"/>
</dbReference>
<evidence type="ECO:0000256" key="2">
    <source>
        <dbReference type="ARBA" id="ARBA00022525"/>
    </source>
</evidence>
<dbReference type="SUPFAM" id="SSF57256">
    <property type="entry name" value="Elafin-like"/>
    <property type="match status" value="2"/>
</dbReference>
<feature type="domain" description="WAP" evidence="13">
    <location>
        <begin position="29"/>
        <end position="74"/>
    </location>
</feature>
<proteinExistence type="predicted"/>
<keyword evidence="5" id="KW-0677">Repeat</keyword>
<sequence>MPACRLGPLTAALLLGLLLLGLPAVTGTGTEKPGVCPHLDEKAKCTSECKSDSECKDNLKCCQAGCAFICSMPNGNPGDRLGAGAGPRRAGRKPGDPGRSFPPRPAGGRGTVSSTLSERELGCSVEEKQGSCPQMNSSFPQLGLCQNQCDMDSQCETNMKCCRNGCGKMTCATPNF</sequence>
<feature type="region of interest" description="Disordered" evidence="11">
    <location>
        <begin position="81"/>
        <end position="114"/>
    </location>
</feature>
<dbReference type="GO" id="GO:0045087">
    <property type="term" value="P:innate immune response"/>
    <property type="evidence" value="ECO:0007669"/>
    <property type="project" value="TreeGrafter"/>
</dbReference>
<keyword evidence="10" id="KW-0062">Aspartic protease inhibitor</keyword>
<dbReference type="Pfam" id="PF00095">
    <property type="entry name" value="WAP"/>
    <property type="match status" value="2"/>
</dbReference>
<dbReference type="InterPro" id="IPR008197">
    <property type="entry name" value="WAP_dom"/>
</dbReference>
<dbReference type="eggNOG" id="ENOG502SA8J">
    <property type="taxonomic scope" value="Eukaryota"/>
</dbReference>
<dbReference type="AlphaFoldDB" id="H0XI70"/>
<dbReference type="PANTHER" id="PTHR19441:SF34">
    <property type="entry name" value="WAP FOUR-DISULFIDE CORE DOMAIN PROTEIN 2"/>
    <property type="match status" value="1"/>
</dbReference>
<dbReference type="InterPro" id="IPR050514">
    <property type="entry name" value="WAP_four-disulfide_core"/>
</dbReference>
<gene>
    <name evidence="14" type="primary">WFDC2</name>
</gene>
<dbReference type="SMART" id="SM00217">
    <property type="entry name" value="WAP"/>
    <property type="match status" value="2"/>
</dbReference>
<keyword evidence="3" id="KW-0646">Protease inhibitor</keyword>
<dbReference type="Proteomes" id="UP000005225">
    <property type="component" value="Unassembled WGS sequence"/>
</dbReference>
<dbReference type="Ensembl" id="ENSOGAT00000033281.1">
    <property type="protein sequence ID" value="ENSOGAP00000015810.1"/>
    <property type="gene ID" value="ENSOGAG00000010396.2"/>
</dbReference>
<feature type="signal peptide" evidence="12">
    <location>
        <begin position="1"/>
        <end position="27"/>
    </location>
</feature>
<dbReference type="InParanoid" id="H0XI70"/>
<dbReference type="InterPro" id="IPR036645">
    <property type="entry name" value="Elafin-like_sf"/>
</dbReference>
<evidence type="ECO:0000256" key="7">
    <source>
        <dbReference type="ARBA" id="ARBA00023157"/>
    </source>
</evidence>
<comment type="subunit">
    <text evidence="8">Homotrimer; disulfide-linked.</text>
</comment>
<evidence type="ECO:0000256" key="1">
    <source>
        <dbReference type="ARBA" id="ARBA00004613"/>
    </source>
</evidence>